<dbReference type="RefSeq" id="WP_133475379.1">
    <property type="nucleotide sequence ID" value="NZ_SNWP01000012.1"/>
</dbReference>
<proteinExistence type="predicted"/>
<keyword evidence="1" id="KW-0677">Repeat</keyword>
<evidence type="ECO:0000256" key="1">
    <source>
        <dbReference type="ARBA" id="ARBA00022737"/>
    </source>
</evidence>
<accession>A0A4R6ITL6</accession>
<feature type="region of interest" description="Disordered" evidence="2">
    <location>
        <begin position="336"/>
        <end position="359"/>
    </location>
</feature>
<gene>
    <name evidence="4" type="ORF">BC659_2818</name>
</gene>
<keyword evidence="5" id="KW-1185">Reference proteome</keyword>
<dbReference type="AlphaFoldDB" id="A0A4R6ITL6"/>
<comment type="caution">
    <text evidence="4">The sequence shown here is derived from an EMBL/GenBank/DDBJ whole genome shotgun (WGS) entry which is preliminary data.</text>
</comment>
<sequence>MNKFTRLWVSLVSLTLFTVFSAFRFTGLPELGGAEKMYNNPGKVVKDATVVRNFTTRVLKNITRAAGFTGRTFNGNSNISLTVPGNMSFSNTPGTCGRVVTYAAPTAQANAVSVEFDYTGNIQTFTVPAGVTSITIKGIGADGGNSLSSGVNGGRGASLTGTFAVTPGQTIYMVVGQRGSDDFADFGLGAAGGGGGTYISATPFGTPSAVPLMVAGAGGGAAAIVDNNIHANANSVDGNYGVTGDGGDGALGTGGSGGEAGTNSGAGAGWLADGLSDINSGDLTGGLSQFGTNPFAGGSLFGVLYGGYGGGGSAGFVGGGGGGGYSGGGGGGDNGGGGGGGSFNGGTNPVNVPGVDGDDGAGGNGKVVITYGTSVTVTQIAGLPSGATFPVGVTTNTFQATDGVNTTTASFTVTVNDTEAPVLTAPSNITYTIPAGSSNCNAAAVNLGTPTVSDNCGANTPTNNAPSLFPLGTTTVTWSVTDIHGNPATATQQVTVVAPEIRIASASFVFSILNGSTSIDLATGTDFGTTNINNQVTRTYIIDNAGGTADLSVNSINIAGANPSFFTVGGITLPATIPAGQTTTFTVTYSASAGGTHNAIVQLNNNDCDESAYSFAIQGVTNQATTPITGNTSVCVSGTTQLANVTAGGTWSSANAAVATVDANGLVTAVSAGTANISYTMPGGTVQVTVTVNAAPTAAISANGPTTFCAGGSVTLTATGGASYLWSNGSTTSSITVSAAGTYSVVATSAEGCSSASVSSSVTVNPVPTAAISADGPTTFCAGGSVTLTATGGASYLWSNGATTSSITVSSGGVYSVVATSAEGCSSASVSSSVTVNPVPTAAISA</sequence>
<name>A0A4R6ITL6_9BACT</name>
<dbReference type="Pfam" id="PF02368">
    <property type="entry name" value="Big_2"/>
    <property type="match status" value="1"/>
</dbReference>
<dbReference type="Proteomes" id="UP000295741">
    <property type="component" value="Unassembled WGS sequence"/>
</dbReference>
<feature type="domain" description="HYR" evidence="3">
    <location>
        <begin position="416"/>
        <end position="498"/>
    </location>
</feature>
<dbReference type="SUPFAM" id="SSF49373">
    <property type="entry name" value="Invasin/intimin cell-adhesion fragments"/>
    <property type="match status" value="1"/>
</dbReference>
<dbReference type="OrthoDB" id="641420at2"/>
<dbReference type="PROSITE" id="PS50825">
    <property type="entry name" value="HYR"/>
    <property type="match status" value="1"/>
</dbReference>
<dbReference type="Pfam" id="PF02494">
    <property type="entry name" value="HYR"/>
    <property type="match status" value="1"/>
</dbReference>
<feature type="compositionally biased region" description="Low complexity" evidence="2">
    <location>
        <begin position="345"/>
        <end position="355"/>
    </location>
</feature>
<protein>
    <submittedName>
        <fullName evidence="4">Ig-like protein group 2</fullName>
    </submittedName>
</protein>
<dbReference type="Gene3D" id="2.60.40.1080">
    <property type="match status" value="1"/>
</dbReference>
<dbReference type="Gene3D" id="2.60.40.10">
    <property type="entry name" value="Immunoglobulins"/>
    <property type="match status" value="1"/>
</dbReference>
<dbReference type="InterPro" id="IPR013783">
    <property type="entry name" value="Ig-like_fold"/>
</dbReference>
<evidence type="ECO:0000256" key="2">
    <source>
        <dbReference type="SAM" id="MobiDB-lite"/>
    </source>
</evidence>
<evidence type="ECO:0000313" key="5">
    <source>
        <dbReference type="Proteomes" id="UP000295741"/>
    </source>
</evidence>
<evidence type="ECO:0000259" key="3">
    <source>
        <dbReference type="PROSITE" id="PS50825"/>
    </source>
</evidence>
<reference evidence="4 5" key="1">
    <citation type="submission" date="2019-03" db="EMBL/GenBank/DDBJ databases">
        <title>Genomic Encyclopedia of Archaeal and Bacterial Type Strains, Phase II (KMG-II): from individual species to whole genera.</title>
        <authorList>
            <person name="Goeker M."/>
        </authorList>
    </citation>
    <scope>NUCLEOTIDE SEQUENCE [LARGE SCALE GENOMIC DNA]</scope>
    <source>
        <strain evidence="4 5">DSM 28323</strain>
    </source>
</reference>
<evidence type="ECO:0000313" key="4">
    <source>
        <dbReference type="EMBL" id="TDO25890.1"/>
    </source>
</evidence>
<dbReference type="InterPro" id="IPR003410">
    <property type="entry name" value="HYR_dom"/>
</dbReference>
<feature type="non-terminal residue" evidence="4">
    <location>
        <position position="846"/>
    </location>
</feature>
<dbReference type="EMBL" id="SNWP01000012">
    <property type="protein sequence ID" value="TDO25890.1"/>
    <property type="molecule type" value="Genomic_DNA"/>
</dbReference>
<dbReference type="InterPro" id="IPR003343">
    <property type="entry name" value="Big_2"/>
</dbReference>
<dbReference type="InterPro" id="IPR008964">
    <property type="entry name" value="Invasin/intimin_cell_adhesion"/>
</dbReference>
<organism evidence="4 5">
    <name type="scientific">Sediminibacterium goheungense</name>
    <dbReference type="NCBI Taxonomy" id="1086393"/>
    <lineage>
        <taxon>Bacteria</taxon>
        <taxon>Pseudomonadati</taxon>
        <taxon>Bacteroidota</taxon>
        <taxon>Chitinophagia</taxon>
        <taxon>Chitinophagales</taxon>
        <taxon>Chitinophagaceae</taxon>
        <taxon>Sediminibacterium</taxon>
    </lineage>
</organism>
<dbReference type="NCBIfam" id="NF012200">
    <property type="entry name" value="choice_anch_D"/>
    <property type="match status" value="1"/>
</dbReference>